<accession>A0A7Y7J080</accession>
<dbReference type="InterPro" id="IPR004807">
    <property type="entry name" value="UvrB"/>
</dbReference>
<feature type="non-terminal residue" evidence="4">
    <location>
        <position position="1"/>
    </location>
</feature>
<evidence type="ECO:0000313" key="5">
    <source>
        <dbReference type="Proteomes" id="UP000534870"/>
    </source>
</evidence>
<dbReference type="GO" id="GO:0009380">
    <property type="term" value="C:excinuclease repair complex"/>
    <property type="evidence" value="ECO:0007669"/>
    <property type="project" value="InterPro"/>
</dbReference>
<evidence type="ECO:0000313" key="4">
    <source>
        <dbReference type="EMBL" id="NVN13562.1"/>
    </source>
</evidence>
<dbReference type="Proteomes" id="UP000534870">
    <property type="component" value="Unassembled WGS sequence"/>
</dbReference>
<dbReference type="SUPFAM" id="SSF52540">
    <property type="entry name" value="P-loop containing nucleoside triphosphate hydrolases"/>
    <property type="match status" value="1"/>
</dbReference>
<evidence type="ECO:0000256" key="2">
    <source>
        <dbReference type="ARBA" id="ARBA00022840"/>
    </source>
</evidence>
<dbReference type="PANTHER" id="PTHR24029">
    <property type="entry name" value="UVRABC SYSTEM PROTEIN B"/>
    <property type="match status" value="1"/>
</dbReference>
<reference evidence="4 5" key="1">
    <citation type="submission" date="2020-06" db="EMBL/GenBank/DDBJ databases">
        <title>Description of novel acetic acid bacteria.</title>
        <authorList>
            <person name="Sombolestani A."/>
        </authorList>
    </citation>
    <scope>NUCLEOTIDE SEQUENCE [LARGE SCALE GENOMIC DNA]</scope>
    <source>
        <strain evidence="4 5">LMG 31431</strain>
    </source>
</reference>
<evidence type="ECO:0000256" key="1">
    <source>
        <dbReference type="ARBA" id="ARBA00022741"/>
    </source>
</evidence>
<dbReference type="GO" id="GO:0016887">
    <property type="term" value="F:ATP hydrolysis activity"/>
    <property type="evidence" value="ECO:0007669"/>
    <property type="project" value="InterPro"/>
</dbReference>
<organism evidence="4 5">
    <name type="scientific">Nguyenibacter vanlangensis</name>
    <dbReference type="NCBI Taxonomy" id="1216886"/>
    <lineage>
        <taxon>Bacteria</taxon>
        <taxon>Pseudomonadati</taxon>
        <taxon>Pseudomonadota</taxon>
        <taxon>Alphaproteobacteria</taxon>
        <taxon>Acetobacterales</taxon>
        <taxon>Acetobacteraceae</taxon>
        <taxon>Nguyenibacter</taxon>
    </lineage>
</organism>
<comment type="caution">
    <text evidence="4">The sequence shown here is derived from an EMBL/GenBank/DDBJ whole genome shotgun (WGS) entry which is preliminary data.</text>
</comment>
<feature type="domain" description="UvrB interaction" evidence="3">
    <location>
        <begin position="17"/>
        <end position="106"/>
    </location>
</feature>
<keyword evidence="1" id="KW-0547">Nucleotide-binding</keyword>
<dbReference type="GO" id="GO:0005524">
    <property type="term" value="F:ATP binding"/>
    <property type="evidence" value="ECO:0007669"/>
    <property type="project" value="UniProtKB-KW"/>
</dbReference>
<dbReference type="PANTHER" id="PTHR24029:SF1">
    <property type="entry name" value="TRANSCRIPTION-REPAIR-COUPLING FACTOR"/>
    <property type="match status" value="1"/>
</dbReference>
<protein>
    <submittedName>
        <fullName evidence="4">Transcription-repair coupling factor</fullName>
    </submittedName>
</protein>
<dbReference type="GO" id="GO:0003677">
    <property type="term" value="F:DNA binding"/>
    <property type="evidence" value="ECO:0007669"/>
    <property type="project" value="InterPro"/>
</dbReference>
<dbReference type="EMBL" id="JABXXP010001016">
    <property type="protein sequence ID" value="NVN13562.1"/>
    <property type="molecule type" value="Genomic_DNA"/>
</dbReference>
<evidence type="ECO:0000259" key="3">
    <source>
        <dbReference type="Pfam" id="PF17757"/>
    </source>
</evidence>
<sequence>GLVQRVAPRAAFRGQSITLAAGDSLDQPLLIELLVANGYNRTDTVMEPGEFAARGGIFDIFPAGEPEPVRLDLFGDEIENIRRFDPASQRSSDRLDRFVMRPVADFTLDQASISRFRTGWRDLFGPAAAADPLYQHVSDGRRHAGMEHWLPLFHDQMETLVDYLPGLAVILAHQAEEVLAARLEMIADHFEARRQPVREGEVPYRPLPPHLMYLDRKGWDGILAGHPVVTFNPFARPDDAPGLDAGGRPGILFARGTGAEGRENVF</sequence>
<keyword evidence="2" id="KW-0067">ATP-binding</keyword>
<gene>
    <name evidence="4" type="ORF">HUK84_20895</name>
</gene>
<dbReference type="InterPro" id="IPR027417">
    <property type="entry name" value="P-loop_NTPase"/>
</dbReference>
<proteinExistence type="predicted"/>
<dbReference type="AlphaFoldDB" id="A0A7Y7J080"/>
<dbReference type="InterPro" id="IPR041471">
    <property type="entry name" value="UvrB_inter"/>
</dbReference>
<name>A0A7Y7J080_9PROT</name>
<dbReference type="Gene3D" id="3.40.50.11180">
    <property type="match status" value="1"/>
</dbReference>
<dbReference type="Pfam" id="PF17757">
    <property type="entry name" value="UvrB_inter"/>
    <property type="match status" value="1"/>
</dbReference>
<dbReference type="GO" id="GO:0006289">
    <property type="term" value="P:nucleotide-excision repair"/>
    <property type="evidence" value="ECO:0007669"/>
    <property type="project" value="InterPro"/>
</dbReference>
<feature type="non-terminal residue" evidence="4">
    <location>
        <position position="266"/>
    </location>
</feature>